<name>A0A1Y2FGS9_PROLT</name>
<sequence>MKFAYSTTLLALASTVAGSPVAEASPEAEADPTHGKLISLWSSILWKYQTPAHTIPKWPPAPPSKYCPSGYPRPIVPWNHLKFKYPGLCKPRHIPVYKPGCKKTTKPPTPPKWPHPPTQPQPPTSTTPGTTMTTGTTPTSVPTTGPPYFYINCPDLPAGSIFDGQLQCNSPYPAIDAAANPSKGPAATNTKFYLTNGALFDQFDRACEISAGNQLQCNAVADKSTAMQGFSINTSNQLEFNAENTWYGCNIGSQDSFGQIIFTGTHLDFDGNQKDTSNDNCDAYRLTIQYV</sequence>
<feature type="domain" description="Cell wall mannoprotein PIR1-like C-terminal" evidence="3">
    <location>
        <begin position="197"/>
        <end position="253"/>
    </location>
</feature>
<evidence type="ECO:0000256" key="2">
    <source>
        <dbReference type="SAM" id="SignalP"/>
    </source>
</evidence>
<proteinExistence type="predicted"/>
<protein>
    <recommendedName>
        <fullName evidence="3">Cell wall mannoprotein PIR1-like C-terminal domain-containing protein</fullName>
    </recommendedName>
</protein>
<feature type="region of interest" description="Disordered" evidence="1">
    <location>
        <begin position="102"/>
        <end position="141"/>
    </location>
</feature>
<dbReference type="Pfam" id="PF22799">
    <property type="entry name" value="PIR1-like_C"/>
    <property type="match status" value="1"/>
</dbReference>
<dbReference type="GeneID" id="63787763"/>
<feature type="signal peptide" evidence="2">
    <location>
        <begin position="1"/>
        <end position="18"/>
    </location>
</feature>
<feature type="compositionally biased region" description="Low complexity" evidence="1">
    <location>
        <begin position="126"/>
        <end position="141"/>
    </location>
</feature>
<evidence type="ECO:0000313" key="4">
    <source>
        <dbReference type="EMBL" id="ORY83140.1"/>
    </source>
</evidence>
<dbReference type="Proteomes" id="UP000193685">
    <property type="component" value="Unassembled WGS sequence"/>
</dbReference>
<evidence type="ECO:0000259" key="3">
    <source>
        <dbReference type="Pfam" id="PF22799"/>
    </source>
</evidence>
<feature type="chain" id="PRO_5012463419" description="Cell wall mannoprotein PIR1-like C-terminal domain-containing protein" evidence="2">
    <location>
        <begin position="19"/>
        <end position="291"/>
    </location>
</feature>
<dbReference type="AlphaFoldDB" id="A0A1Y2FGS9"/>
<evidence type="ECO:0000256" key="1">
    <source>
        <dbReference type="SAM" id="MobiDB-lite"/>
    </source>
</evidence>
<dbReference type="RefSeq" id="XP_040725721.1">
    <property type="nucleotide sequence ID" value="XM_040871164.1"/>
</dbReference>
<organism evidence="4 5">
    <name type="scientific">Protomyces lactucae-debilis</name>
    <dbReference type="NCBI Taxonomy" id="2754530"/>
    <lineage>
        <taxon>Eukaryota</taxon>
        <taxon>Fungi</taxon>
        <taxon>Dikarya</taxon>
        <taxon>Ascomycota</taxon>
        <taxon>Taphrinomycotina</taxon>
        <taxon>Taphrinomycetes</taxon>
        <taxon>Taphrinales</taxon>
        <taxon>Protomycetaceae</taxon>
        <taxon>Protomyces</taxon>
    </lineage>
</organism>
<gene>
    <name evidence="4" type="ORF">BCR37DRAFT_392486</name>
</gene>
<dbReference type="InterPro" id="IPR054508">
    <property type="entry name" value="PIR1-like_C"/>
</dbReference>
<comment type="caution">
    <text evidence="4">The sequence shown here is derived from an EMBL/GenBank/DDBJ whole genome shotgun (WGS) entry which is preliminary data.</text>
</comment>
<reference evidence="4 5" key="1">
    <citation type="submission" date="2016-07" db="EMBL/GenBank/DDBJ databases">
        <title>Pervasive Adenine N6-methylation of Active Genes in Fungi.</title>
        <authorList>
            <consortium name="DOE Joint Genome Institute"/>
            <person name="Mondo S.J."/>
            <person name="Dannebaum R.O."/>
            <person name="Kuo R.C."/>
            <person name="Labutti K."/>
            <person name="Haridas S."/>
            <person name="Kuo A."/>
            <person name="Salamov A."/>
            <person name="Ahrendt S.R."/>
            <person name="Lipzen A."/>
            <person name="Sullivan W."/>
            <person name="Andreopoulos W.B."/>
            <person name="Clum A."/>
            <person name="Lindquist E."/>
            <person name="Daum C."/>
            <person name="Ramamoorthy G.K."/>
            <person name="Gryganskyi A."/>
            <person name="Culley D."/>
            <person name="Magnuson J.K."/>
            <person name="James T.Y."/>
            <person name="O'Malley M.A."/>
            <person name="Stajich J.E."/>
            <person name="Spatafora J.W."/>
            <person name="Visel A."/>
            <person name="Grigoriev I.V."/>
        </authorList>
    </citation>
    <scope>NUCLEOTIDE SEQUENCE [LARGE SCALE GENOMIC DNA]</scope>
    <source>
        <strain evidence="4 5">12-1054</strain>
    </source>
</reference>
<keyword evidence="5" id="KW-1185">Reference proteome</keyword>
<accession>A0A1Y2FGS9</accession>
<keyword evidence="2" id="KW-0732">Signal</keyword>
<dbReference type="EMBL" id="MCFI01000008">
    <property type="protein sequence ID" value="ORY83140.1"/>
    <property type="molecule type" value="Genomic_DNA"/>
</dbReference>
<evidence type="ECO:0000313" key="5">
    <source>
        <dbReference type="Proteomes" id="UP000193685"/>
    </source>
</evidence>
<feature type="compositionally biased region" description="Pro residues" evidence="1">
    <location>
        <begin position="107"/>
        <end position="125"/>
    </location>
</feature>